<accession>A0A8T2D8J3</accession>
<organism evidence="1 2">
    <name type="scientific">Arabidopsis thaliana x Arabidopsis arenosa</name>
    <dbReference type="NCBI Taxonomy" id="1240361"/>
    <lineage>
        <taxon>Eukaryota</taxon>
        <taxon>Viridiplantae</taxon>
        <taxon>Streptophyta</taxon>
        <taxon>Embryophyta</taxon>
        <taxon>Tracheophyta</taxon>
        <taxon>Spermatophyta</taxon>
        <taxon>Magnoliopsida</taxon>
        <taxon>eudicotyledons</taxon>
        <taxon>Gunneridae</taxon>
        <taxon>Pentapetalae</taxon>
        <taxon>rosids</taxon>
        <taxon>malvids</taxon>
        <taxon>Brassicales</taxon>
        <taxon>Brassicaceae</taxon>
        <taxon>Camelineae</taxon>
        <taxon>Arabidopsis</taxon>
    </lineage>
</organism>
<sequence length="42" mass="4763">MLQVSSCVLVSKKARGKEAKNLTHFKSIKTVFWVNHAYALDL</sequence>
<keyword evidence="2" id="KW-1185">Reference proteome</keyword>
<dbReference type="Proteomes" id="UP000694240">
    <property type="component" value="Chromosome 5"/>
</dbReference>
<reference evidence="1 2" key="1">
    <citation type="submission" date="2020-12" db="EMBL/GenBank/DDBJ databases">
        <title>Concerted genomic and epigenomic changes stabilize Arabidopsis allopolyploids.</title>
        <authorList>
            <person name="Chen Z."/>
        </authorList>
    </citation>
    <scope>NUCLEOTIDE SEQUENCE [LARGE SCALE GENOMIC DNA]</scope>
    <source>
        <strain evidence="1">Allo738</strain>
        <tissue evidence="1">Leaf</tissue>
    </source>
</reference>
<dbReference type="EMBL" id="JAEFBK010000005">
    <property type="protein sequence ID" value="KAG7606453.1"/>
    <property type="molecule type" value="Genomic_DNA"/>
</dbReference>
<comment type="caution">
    <text evidence="1">The sequence shown here is derived from an EMBL/GenBank/DDBJ whole genome shotgun (WGS) entry which is preliminary data.</text>
</comment>
<gene>
    <name evidence="1" type="ORF">ISN45_At05g053650</name>
</gene>
<evidence type="ECO:0000313" key="1">
    <source>
        <dbReference type="EMBL" id="KAG7606453.1"/>
    </source>
</evidence>
<name>A0A8T2D8J3_9BRAS</name>
<dbReference type="AlphaFoldDB" id="A0A8T2D8J3"/>
<proteinExistence type="predicted"/>
<protein>
    <submittedName>
        <fullName evidence="1">Uncharacterized protein</fullName>
    </submittedName>
</protein>
<evidence type="ECO:0000313" key="2">
    <source>
        <dbReference type="Proteomes" id="UP000694240"/>
    </source>
</evidence>